<dbReference type="InterPro" id="IPR001668">
    <property type="entry name" value="Mob_Pre"/>
</dbReference>
<evidence type="ECO:0000256" key="1">
    <source>
        <dbReference type="SAM" id="Coils"/>
    </source>
</evidence>
<dbReference type="AlphaFoldDB" id="A0A1C2HYB5"/>
<evidence type="ECO:0000313" key="3">
    <source>
        <dbReference type="Proteomes" id="UP000095008"/>
    </source>
</evidence>
<feature type="coiled-coil region" evidence="1">
    <location>
        <begin position="202"/>
        <end position="292"/>
    </location>
</feature>
<proteinExistence type="predicted"/>
<keyword evidence="1" id="KW-0175">Coiled coil</keyword>
<dbReference type="GO" id="GO:0003677">
    <property type="term" value="F:DNA binding"/>
    <property type="evidence" value="ECO:0007669"/>
    <property type="project" value="InterPro"/>
</dbReference>
<evidence type="ECO:0008006" key="4">
    <source>
        <dbReference type="Google" id="ProtNLM"/>
    </source>
</evidence>
<reference evidence="2" key="1">
    <citation type="journal article" date="2016" name="Int. J. Mol. Sci.">
        <title>Comparative genomics of the extreme acidophile Acidithiobacillus thiooxidans reveals intraspecific divergence and niche adaptation.</title>
        <authorList>
            <person name="Zhang X."/>
            <person name="Feng X."/>
            <person name="Tao J."/>
            <person name="Ma L."/>
            <person name="Xiao Y."/>
            <person name="Liang Y."/>
            <person name="Liu X."/>
            <person name="Yin H."/>
        </authorList>
    </citation>
    <scope>NUCLEOTIDE SEQUENCE [LARGE SCALE GENOMIC DNA]</scope>
    <source>
        <strain evidence="2">DXS-W</strain>
    </source>
</reference>
<dbReference type="GO" id="GO:0006310">
    <property type="term" value="P:DNA recombination"/>
    <property type="evidence" value="ECO:0007669"/>
    <property type="project" value="InterPro"/>
</dbReference>
<comment type="caution">
    <text evidence="2">The sequence shown here is derived from an EMBL/GenBank/DDBJ whole genome shotgun (WGS) entry which is preliminary data.</text>
</comment>
<name>A0A1C2HYB5_ACITH</name>
<evidence type="ECO:0000313" key="2">
    <source>
        <dbReference type="EMBL" id="OCX68680.1"/>
    </source>
</evidence>
<accession>A0A1C2HYB5</accession>
<gene>
    <name evidence="2" type="ORF">A6M23_17450</name>
</gene>
<organism evidence="2 3">
    <name type="scientific">Acidithiobacillus thiooxidans</name>
    <name type="common">Thiobacillus thiooxidans</name>
    <dbReference type="NCBI Taxonomy" id="930"/>
    <lineage>
        <taxon>Bacteria</taxon>
        <taxon>Pseudomonadati</taxon>
        <taxon>Pseudomonadota</taxon>
        <taxon>Acidithiobacillia</taxon>
        <taxon>Acidithiobacillales</taxon>
        <taxon>Acidithiobacillaceae</taxon>
        <taxon>Acidithiobacillus</taxon>
    </lineage>
</organism>
<protein>
    <recommendedName>
        <fullName evidence="4">Plasmid recombination enzyme</fullName>
    </recommendedName>
</protein>
<keyword evidence="3" id="KW-1185">Reference proteome</keyword>
<dbReference type="OrthoDB" id="7769439at2"/>
<sequence length="460" mass="51051">MSLTVSIRIRRLTASKAIGQNRHDLRQAIPGYVNQERTADNDIILVPANPTTLRQTCSERRAQRHCQRILKSNAAIAMGGIITFGTEAQAVIQALSKADQRAMYLSVGQQLAERLNTTLTGLVVHNDEAAPHAHFQMPGYDRDGVPLSKTVTREVTSQLQDIAGQVLAAQGLNITRGKAKQERVKDGEDRSKIIHRSVQQLHEDLPAEIAAAEQRRAEAEREAEEAEKKREKNACLAAKAKEDLEAGRGDVEKVQKRLKAYERRQAEAEKQIKALEQEQTDLEVAIARKQKTAGHIQGEMPQLVSAKKLLSKNLTVAPEDLADYHQQVAGYIRDTIAAKVESAVQAEKARIVQREQAVRAKESQLNGQEAELQAWHETLNTRENRLKNHDDVYAENTRLKQRLETVGMRVGSILGIHNASMNRGKVLRAVESASSMASFQKALAEQKLSLEVNRRNGPGG</sequence>
<dbReference type="EMBL" id="LWRY01000255">
    <property type="protein sequence ID" value="OCX68680.1"/>
    <property type="molecule type" value="Genomic_DNA"/>
</dbReference>
<dbReference type="Gene3D" id="3.30.930.30">
    <property type="match status" value="1"/>
</dbReference>
<dbReference type="Pfam" id="PF01076">
    <property type="entry name" value="Mob_Pre"/>
    <property type="match status" value="1"/>
</dbReference>
<dbReference type="RefSeq" id="WP_065974135.1">
    <property type="nucleotide sequence ID" value="NZ_LWRY01000255.1"/>
</dbReference>
<dbReference type="Proteomes" id="UP000095008">
    <property type="component" value="Unassembled WGS sequence"/>
</dbReference>
<dbReference type="CDD" id="cd17242">
    <property type="entry name" value="MobM_relaxase"/>
    <property type="match status" value="1"/>
</dbReference>